<feature type="domain" description="Retrotransposon gag" evidence="1">
    <location>
        <begin position="81"/>
        <end position="173"/>
    </location>
</feature>
<name>Q2AA51_ASPOF</name>
<dbReference type="Pfam" id="PF03732">
    <property type="entry name" value="Retrotrans_gag"/>
    <property type="match status" value="1"/>
</dbReference>
<organism evidence="2">
    <name type="scientific">Asparagus officinalis</name>
    <name type="common">Garden asparagus</name>
    <dbReference type="NCBI Taxonomy" id="4686"/>
    <lineage>
        <taxon>Eukaryota</taxon>
        <taxon>Viridiplantae</taxon>
        <taxon>Streptophyta</taxon>
        <taxon>Embryophyta</taxon>
        <taxon>Tracheophyta</taxon>
        <taxon>Spermatophyta</taxon>
        <taxon>Magnoliopsida</taxon>
        <taxon>Liliopsida</taxon>
        <taxon>Asparagales</taxon>
        <taxon>Asparagaceae</taxon>
        <taxon>Asparagoideae</taxon>
        <taxon>Asparagus</taxon>
    </lineage>
</organism>
<gene>
    <name evidence="2" type="ORF">19.t00003</name>
</gene>
<dbReference type="PANTHER" id="PTHR33223">
    <property type="entry name" value="CCHC-TYPE DOMAIN-CONTAINING PROTEIN"/>
    <property type="match status" value="1"/>
</dbReference>
<evidence type="ECO:0000313" key="2">
    <source>
        <dbReference type="EMBL" id="ABD63131.1"/>
    </source>
</evidence>
<reference evidence="2" key="1">
    <citation type="submission" date="2006-03" db="EMBL/GenBank/DDBJ databases">
        <title>Comparative Sequence and Genetic Analyses of Asparagus BACs Reveal No Microsynteny with Onion or Rice.</title>
        <authorList>
            <person name="Jernej J."/>
            <person name="Telgmann A."/>
            <person name="Jung C."/>
            <person name="Cheung F."/>
            <person name="Havey M.J."/>
            <person name="Town C.D."/>
        </authorList>
    </citation>
    <scope>NUCLEOTIDE SEQUENCE</scope>
</reference>
<dbReference type="PANTHER" id="PTHR33223:SF11">
    <property type="entry name" value="ELEMENT PROTEIN, PUTATIVE-RELATED"/>
    <property type="match status" value="1"/>
</dbReference>
<protein>
    <submittedName>
        <fullName evidence="2">Retrotransposon gag protein</fullName>
    </submittedName>
</protein>
<dbReference type="EMBL" id="AC183435">
    <property type="protein sequence ID" value="ABD63131.1"/>
    <property type="molecule type" value="Genomic_DNA"/>
</dbReference>
<proteinExistence type="predicted"/>
<dbReference type="InterPro" id="IPR005162">
    <property type="entry name" value="Retrotrans_gag_dom"/>
</dbReference>
<accession>Q2AA51</accession>
<sequence>MANQPVLQDMCYPTRNAIPSCIRLPEVNGANFELRPHFINMLPKFLGNETEDAYIFISEFEEVCIMIKMRELTEDAIKLRFIPFALKDKAKKWLYSLPTNSISTWEEFVTVFLKKFFPIHKTVKLRNSIQNFKIVPGEPFWKYFDRFKDLLIQCPHHGLEKWRLCQVIYEGLDYSSKTSLESMCQGDFMRKNADEAWEFLESLSEKTMQWENCDDRVSSVSQSKSSGLSLESNIASEAKMATILRRLEALEVKERAPAQINHISAPGCHNCQSPTHVSEECPLLGNNHALEQMNAAFQRPRNDPFSPTYNPGTAWSLKILD</sequence>
<dbReference type="AlphaFoldDB" id="Q2AA51"/>
<evidence type="ECO:0000259" key="1">
    <source>
        <dbReference type="Pfam" id="PF03732"/>
    </source>
</evidence>